<organism evidence="3 4">
    <name type="scientific">Trypanosoma brucei equiperdum</name>
    <dbReference type="NCBI Taxonomy" id="630700"/>
    <lineage>
        <taxon>Eukaryota</taxon>
        <taxon>Discoba</taxon>
        <taxon>Euglenozoa</taxon>
        <taxon>Kinetoplastea</taxon>
        <taxon>Metakinetoplastina</taxon>
        <taxon>Trypanosomatida</taxon>
        <taxon>Trypanosomatidae</taxon>
        <taxon>Trypanosoma</taxon>
    </lineage>
</organism>
<feature type="region of interest" description="Disordered" evidence="1">
    <location>
        <begin position="181"/>
        <end position="212"/>
    </location>
</feature>
<evidence type="ECO:0000256" key="2">
    <source>
        <dbReference type="SAM" id="SignalP"/>
    </source>
</evidence>
<evidence type="ECO:0000256" key="1">
    <source>
        <dbReference type="SAM" id="MobiDB-lite"/>
    </source>
</evidence>
<dbReference type="Proteomes" id="UP000266743">
    <property type="component" value="Chromosome 6"/>
</dbReference>
<gene>
    <name evidence="3" type="ORF">DPX39_060046800</name>
</gene>
<dbReference type="AlphaFoldDB" id="A0A3L6L5K6"/>
<feature type="chain" id="PRO_5018315725" evidence="2">
    <location>
        <begin position="16"/>
        <end position="323"/>
    </location>
</feature>
<dbReference type="EMBL" id="QSBY01000006">
    <property type="protein sequence ID" value="RHW71954.1"/>
    <property type="molecule type" value="Genomic_DNA"/>
</dbReference>
<sequence>MFVFFVALAICTASGVFFGVGATGGTGCGPKQACFPWLENSSATRCQRGGRINLRFMLDLPQGDTEAPSTNQKRAVYAFCPIVDELQVFTLKGAGRVSSLVQKTSSSGQASITPNPAPRYLSVFGFGRSGQKEYPERDVSNSTVVIAMRDIGLCNSPDSVAIVNMVILTIGMHDGKFNYISSDADTKEPDDSESGIPSGNSSGTGSPMESVQPAMVGFRPTCDESDHCIFSPTSPCVGPIRGMKNCGACYNTPDDIEGASIQVWTSYQGTDLERQPLLSGGMDPMGFRKFAGGKFVGNIKYAVSKIENTASGMMPGDETNSTP</sequence>
<feature type="signal peptide" evidence="2">
    <location>
        <begin position="1"/>
        <end position="15"/>
    </location>
</feature>
<keyword evidence="2" id="KW-0732">Signal</keyword>
<reference evidence="3 4" key="1">
    <citation type="submission" date="2018-09" db="EMBL/GenBank/DDBJ databases">
        <title>whole genome sequence of T. equiperdum IVM-t1 strain.</title>
        <authorList>
            <person name="Suganuma K."/>
        </authorList>
    </citation>
    <scope>NUCLEOTIDE SEQUENCE [LARGE SCALE GENOMIC DNA]</scope>
    <source>
        <strain evidence="3 4">IVM-t1</strain>
    </source>
</reference>
<evidence type="ECO:0000313" key="4">
    <source>
        <dbReference type="Proteomes" id="UP000266743"/>
    </source>
</evidence>
<proteinExistence type="predicted"/>
<feature type="compositionally biased region" description="Polar residues" evidence="1">
    <location>
        <begin position="195"/>
        <end position="209"/>
    </location>
</feature>
<evidence type="ECO:0000313" key="3">
    <source>
        <dbReference type="EMBL" id="RHW71954.1"/>
    </source>
</evidence>
<comment type="caution">
    <text evidence="3">The sequence shown here is derived from an EMBL/GenBank/DDBJ whole genome shotgun (WGS) entry which is preliminary data.</text>
</comment>
<protein>
    <submittedName>
        <fullName evidence="3">Uncharacterized protein</fullName>
    </submittedName>
</protein>
<name>A0A3L6L5K6_9TRYP</name>
<accession>A0A3L6L5K6</accession>